<dbReference type="EMBL" id="PDNB01000213">
    <property type="protein sequence ID" value="PGG99126.1"/>
    <property type="molecule type" value="Genomic_DNA"/>
</dbReference>
<comment type="caution">
    <text evidence="1">The sequence shown here is derived from an EMBL/GenBank/DDBJ whole genome shotgun (WGS) entry which is preliminary data.</text>
</comment>
<accession>A0A2B7WRB3</accession>
<gene>
    <name evidence="1" type="ORF">AJ79_08690</name>
</gene>
<sequence length="98" mass="11517">MASFMRWRLNNLSRESSLVFPIMVISILNLLKLRILQGHFDGPLHIRRSKLYDFAVDDHEDVMKLVIRWLRSIPHGDTTLSAEIPFFKHEVVCNEEGR</sequence>
<protein>
    <submittedName>
        <fullName evidence="1">Uncharacterized protein</fullName>
    </submittedName>
</protein>
<name>A0A2B7WRB3_9EURO</name>
<evidence type="ECO:0000313" key="2">
    <source>
        <dbReference type="Proteomes" id="UP000223968"/>
    </source>
</evidence>
<proteinExistence type="predicted"/>
<keyword evidence="2" id="KW-1185">Reference proteome</keyword>
<dbReference type="Proteomes" id="UP000223968">
    <property type="component" value="Unassembled WGS sequence"/>
</dbReference>
<evidence type="ECO:0000313" key="1">
    <source>
        <dbReference type="EMBL" id="PGG99126.1"/>
    </source>
</evidence>
<dbReference type="OrthoDB" id="4188691at2759"/>
<organism evidence="1 2">
    <name type="scientific">Helicocarpus griseus UAMH5409</name>
    <dbReference type="NCBI Taxonomy" id="1447875"/>
    <lineage>
        <taxon>Eukaryota</taxon>
        <taxon>Fungi</taxon>
        <taxon>Dikarya</taxon>
        <taxon>Ascomycota</taxon>
        <taxon>Pezizomycotina</taxon>
        <taxon>Eurotiomycetes</taxon>
        <taxon>Eurotiomycetidae</taxon>
        <taxon>Onygenales</taxon>
        <taxon>Ajellomycetaceae</taxon>
        <taxon>Helicocarpus</taxon>
    </lineage>
</organism>
<dbReference type="AlphaFoldDB" id="A0A2B7WRB3"/>
<reference evidence="1 2" key="1">
    <citation type="submission" date="2017-10" db="EMBL/GenBank/DDBJ databases">
        <title>Comparative genomics in systemic dimorphic fungi from Ajellomycetaceae.</title>
        <authorList>
            <person name="Munoz J.F."/>
            <person name="Mcewen J.G."/>
            <person name="Clay O.K."/>
            <person name="Cuomo C.A."/>
        </authorList>
    </citation>
    <scope>NUCLEOTIDE SEQUENCE [LARGE SCALE GENOMIC DNA]</scope>
    <source>
        <strain evidence="1 2">UAMH5409</strain>
    </source>
</reference>